<proteinExistence type="predicted"/>
<protein>
    <submittedName>
        <fullName evidence="1">Uncharacterized protein</fullName>
    </submittedName>
</protein>
<sequence>MTIRGSIDELTPLGASGWSYDDLAMEPLLVQALLDGAVIGETIADLNRPDLADAGLGDGRCGFRIDFAGAIDPAQLAFITVKPAGGDVELPRTNLTGFVDAFRALRARLPGAGWTRSLLGGLWTDRVDARQRLAGRVAVGTVAPETAVPVGRLIESGFALLQGALAPAGLEARAAEAAARLPGGPLAPRGNLDSADLLAGLPGLLFRDAPLALLRAAFDDNPLVCRVELARGTTGFVQPSTAEPLPSPAECLALVAGIGEGRLLLDIIRDSHALPEFTPAGESRWLAGVPATVALAGAAGASVETLALGETDLAVIGPGTVYRLRVPEGMTGLLALATPNRQTPLRFLRGEGGEVTLRHESGASLVL</sequence>
<keyword evidence="2" id="KW-1185">Reference proteome</keyword>
<dbReference type="AlphaFoldDB" id="A0A4R4DBJ1"/>
<comment type="caution">
    <text evidence="1">The sequence shown here is derived from an EMBL/GenBank/DDBJ whole genome shotgun (WGS) entry which is preliminary data.</text>
</comment>
<dbReference type="RefSeq" id="WP_132293393.1">
    <property type="nucleotide sequence ID" value="NZ_SKBM01000022.1"/>
</dbReference>
<dbReference type="Proteomes" id="UP000295023">
    <property type="component" value="Unassembled WGS sequence"/>
</dbReference>
<organism evidence="1 2">
    <name type="scientific">Roseicella aquatilis</name>
    <dbReference type="NCBI Taxonomy" id="2527868"/>
    <lineage>
        <taxon>Bacteria</taxon>
        <taxon>Pseudomonadati</taxon>
        <taxon>Pseudomonadota</taxon>
        <taxon>Alphaproteobacteria</taxon>
        <taxon>Acetobacterales</taxon>
        <taxon>Roseomonadaceae</taxon>
        <taxon>Roseicella</taxon>
    </lineage>
</organism>
<name>A0A4R4DBJ1_9PROT</name>
<gene>
    <name evidence="1" type="ORF">EXY23_19550</name>
</gene>
<evidence type="ECO:0000313" key="2">
    <source>
        <dbReference type="Proteomes" id="UP000295023"/>
    </source>
</evidence>
<reference evidence="1 2" key="1">
    <citation type="submission" date="2019-03" db="EMBL/GenBank/DDBJ databases">
        <title>Paracraurococcus aquatilis NE82 genome sequence.</title>
        <authorList>
            <person name="Zhao Y."/>
            <person name="Du Z."/>
        </authorList>
    </citation>
    <scope>NUCLEOTIDE SEQUENCE [LARGE SCALE GENOMIC DNA]</scope>
    <source>
        <strain evidence="1 2">NE82</strain>
    </source>
</reference>
<evidence type="ECO:0000313" key="1">
    <source>
        <dbReference type="EMBL" id="TCZ56590.1"/>
    </source>
</evidence>
<dbReference type="EMBL" id="SKBM01000022">
    <property type="protein sequence ID" value="TCZ56590.1"/>
    <property type="molecule type" value="Genomic_DNA"/>
</dbReference>
<dbReference type="OrthoDB" id="9807209at2"/>
<accession>A0A4R4DBJ1</accession>